<dbReference type="GO" id="GO:0005886">
    <property type="term" value="C:plasma membrane"/>
    <property type="evidence" value="ECO:0007669"/>
    <property type="project" value="UniProtKB-SubCell"/>
</dbReference>
<dbReference type="InterPro" id="IPR017232">
    <property type="entry name" value="NtrY"/>
</dbReference>
<dbReference type="PANTHER" id="PTHR44936">
    <property type="entry name" value="SENSOR PROTEIN CREC"/>
    <property type="match status" value="1"/>
</dbReference>
<dbReference type="PROSITE" id="PS50109">
    <property type="entry name" value="HIS_KIN"/>
    <property type="match status" value="1"/>
</dbReference>
<dbReference type="SUPFAM" id="SSF158472">
    <property type="entry name" value="HAMP domain-like"/>
    <property type="match status" value="1"/>
</dbReference>
<dbReference type="InterPro" id="IPR003660">
    <property type="entry name" value="HAMP_dom"/>
</dbReference>
<evidence type="ECO:0000259" key="12">
    <source>
        <dbReference type="PROSITE" id="PS50885"/>
    </source>
</evidence>
<dbReference type="AlphaFoldDB" id="A0P4N8"/>
<dbReference type="GO" id="GO:0000155">
    <property type="term" value="F:phosphorelay sensor kinase activity"/>
    <property type="evidence" value="ECO:0007669"/>
    <property type="project" value="InterPro"/>
</dbReference>
<feature type="transmembrane region" description="Helical" evidence="10">
    <location>
        <begin position="72"/>
        <end position="94"/>
    </location>
</feature>
<keyword evidence="8 13" id="KW-0418">Kinase</keyword>
<dbReference type="Gene3D" id="6.10.340.10">
    <property type="match status" value="1"/>
</dbReference>
<protein>
    <recommendedName>
        <fullName evidence="3">histidine kinase</fullName>
        <ecNumber evidence="3">2.7.13.3</ecNumber>
    </recommendedName>
</protein>
<accession>A0P4N8</accession>
<sequence length="706" mass="79409">MRYAIPLFGLIGLALLIMLAKSLTNTHIVSTETFKLLFIFNVLFIASLILLITFQIIRLFKNIKKEIIGSKLTLRLVISFALMVIIPVSIVYLVSVSFLTKSINSWFDVKVESALEGGLSLGQKTLNILMRDVELKGRSIAYSIANAKDSERNSLLQDMREKFNLGDVILYDKKLNILALSSANNTSLPTIPNYEHIERASRDFYGIIEEFNENIILRAYLPVNIENNLTEKNYLEIRQPIPSEISSLALSVESVYEDYQRLSYSRKSLNIVYTLTLTIVLLLAILSAVAISFVISRRFSEPLSQLADATKQISKGNFKRIIPELRKKDEIGTLVQSFNSMTRQLDLATQNDKKNQHSIEVARLFLDTILTNLSSGVMVVDGSQKIMLHNLAALSLLKIKNISINNKELNTEIVKHKQFLPLIKFIASFVLGEIKRKDNSREYKINNNQVEQIVRVQINSIRNDGKTKFIILIDDITDVTEGQRHQAWAEIARRLAHEIKNPLTPIQLSAERVAHRLNGKLNKEDQSVLSKATETIVGQVNALKVMVNEFSDYARQPIQKNNDVNINRLIESIIDLYEALDIDIQLKQSVHAVIVSGDENKLRQVFVNLLENSKDALIGEKKPSINIATKIRDGMAVIEFEDNGSGIPKKIISKIYEPYITSKSHGTGLGLAIVLKIIEEHKGSIVIKNKTIGGAKVSISIPVSKK</sequence>
<evidence type="ECO:0000256" key="8">
    <source>
        <dbReference type="ARBA" id="ARBA00022777"/>
    </source>
</evidence>
<comment type="caution">
    <text evidence="13">The sequence shown here is derived from an EMBL/GenBank/DDBJ whole genome shotgun (WGS) entry which is preliminary data.</text>
</comment>
<proteinExistence type="predicted"/>
<name>A0P4N8_9PROT</name>
<dbReference type="InterPro" id="IPR050980">
    <property type="entry name" value="2C_sensor_his_kinase"/>
</dbReference>
<dbReference type="Gene3D" id="3.30.450.20">
    <property type="entry name" value="PAS domain"/>
    <property type="match status" value="1"/>
</dbReference>
<dbReference type="SMART" id="SM00388">
    <property type="entry name" value="HisKA"/>
    <property type="match status" value="1"/>
</dbReference>
<organism evidence="13 14">
    <name type="scientific">Methylophilales bacterium HTCC2181</name>
    <dbReference type="NCBI Taxonomy" id="383631"/>
    <lineage>
        <taxon>Bacteria</taxon>
        <taxon>Pseudomonadati</taxon>
        <taxon>Pseudomonadota</taxon>
        <taxon>Betaproteobacteria</taxon>
        <taxon>Nitrosomonadales</taxon>
        <taxon>OM43 clade</taxon>
    </lineage>
</organism>
<feature type="domain" description="Histidine kinase" evidence="11">
    <location>
        <begin position="494"/>
        <end position="705"/>
    </location>
</feature>
<dbReference type="SMART" id="SM00387">
    <property type="entry name" value="HATPase_c"/>
    <property type="match status" value="1"/>
</dbReference>
<dbReference type="InterPro" id="IPR005467">
    <property type="entry name" value="His_kinase_dom"/>
</dbReference>
<evidence type="ECO:0000256" key="1">
    <source>
        <dbReference type="ARBA" id="ARBA00000085"/>
    </source>
</evidence>
<dbReference type="EC" id="2.7.13.3" evidence="3"/>
<dbReference type="PANTHER" id="PTHR44936:SF10">
    <property type="entry name" value="SENSOR PROTEIN RSTB"/>
    <property type="match status" value="1"/>
</dbReference>
<evidence type="ECO:0000256" key="4">
    <source>
        <dbReference type="ARBA" id="ARBA00022475"/>
    </source>
</evidence>
<dbReference type="SMART" id="SM00304">
    <property type="entry name" value="HAMP"/>
    <property type="match status" value="1"/>
</dbReference>
<dbReference type="PIRSF" id="PIRSF037532">
    <property type="entry name" value="STHK_NtrY"/>
    <property type="match status" value="1"/>
</dbReference>
<keyword evidence="10" id="KW-0812">Transmembrane</keyword>
<keyword evidence="5" id="KW-0597">Phosphoprotein</keyword>
<evidence type="ECO:0000256" key="10">
    <source>
        <dbReference type="SAM" id="Phobius"/>
    </source>
</evidence>
<dbReference type="InterPro" id="IPR036097">
    <property type="entry name" value="HisK_dim/P_sf"/>
</dbReference>
<dbReference type="SUPFAM" id="SSF47384">
    <property type="entry name" value="Homodimeric domain of signal transducing histidine kinase"/>
    <property type="match status" value="1"/>
</dbReference>
<gene>
    <name evidence="13" type="ORF">MB2181_00455</name>
</gene>
<feature type="transmembrane region" description="Helical" evidence="10">
    <location>
        <begin position="38"/>
        <end position="60"/>
    </location>
</feature>
<keyword evidence="4" id="KW-1003">Cell membrane</keyword>
<dbReference type="CDD" id="cd00082">
    <property type="entry name" value="HisKA"/>
    <property type="match status" value="1"/>
</dbReference>
<dbReference type="CDD" id="cd06225">
    <property type="entry name" value="HAMP"/>
    <property type="match status" value="1"/>
</dbReference>
<keyword evidence="14" id="KW-1185">Reference proteome</keyword>
<evidence type="ECO:0000256" key="9">
    <source>
        <dbReference type="ARBA" id="ARBA00022840"/>
    </source>
</evidence>
<comment type="catalytic activity">
    <reaction evidence="1">
        <text>ATP + protein L-histidine = ADP + protein N-phospho-L-histidine.</text>
        <dbReference type="EC" id="2.7.13.3"/>
    </reaction>
</comment>
<keyword evidence="7" id="KW-0547">Nucleotide-binding</keyword>
<dbReference type="OrthoDB" id="9815750at2"/>
<dbReference type="InterPro" id="IPR003661">
    <property type="entry name" value="HisK_dim/P_dom"/>
</dbReference>
<evidence type="ECO:0000259" key="11">
    <source>
        <dbReference type="PROSITE" id="PS50109"/>
    </source>
</evidence>
<keyword evidence="6" id="KW-0808">Transferase</keyword>
<dbReference type="PROSITE" id="PS50885">
    <property type="entry name" value="HAMP"/>
    <property type="match status" value="1"/>
</dbReference>
<evidence type="ECO:0000313" key="13">
    <source>
        <dbReference type="EMBL" id="EAV46498.1"/>
    </source>
</evidence>
<dbReference type="EMBL" id="AAUX01000001">
    <property type="protein sequence ID" value="EAV46498.1"/>
    <property type="molecule type" value="Genomic_DNA"/>
</dbReference>
<evidence type="ECO:0000313" key="14">
    <source>
        <dbReference type="Proteomes" id="UP000054262"/>
    </source>
</evidence>
<evidence type="ECO:0000256" key="7">
    <source>
        <dbReference type="ARBA" id="ARBA00022741"/>
    </source>
</evidence>
<evidence type="ECO:0000256" key="2">
    <source>
        <dbReference type="ARBA" id="ARBA00004651"/>
    </source>
</evidence>
<comment type="subcellular location">
    <subcellularLocation>
        <location evidence="2">Cell membrane</location>
        <topology evidence="2">Multi-pass membrane protein</topology>
    </subcellularLocation>
</comment>
<dbReference type="InterPro" id="IPR036890">
    <property type="entry name" value="HATPase_C_sf"/>
</dbReference>
<dbReference type="Pfam" id="PF00512">
    <property type="entry name" value="HisKA"/>
    <property type="match status" value="1"/>
</dbReference>
<feature type="domain" description="HAMP" evidence="12">
    <location>
        <begin position="297"/>
        <end position="350"/>
    </location>
</feature>
<dbReference type="PRINTS" id="PR00344">
    <property type="entry name" value="BCTRLSENSOR"/>
</dbReference>
<dbReference type="SUPFAM" id="SSF55874">
    <property type="entry name" value="ATPase domain of HSP90 chaperone/DNA topoisomerase II/histidine kinase"/>
    <property type="match status" value="1"/>
</dbReference>
<feature type="transmembrane region" description="Helical" evidence="10">
    <location>
        <begin position="271"/>
        <end position="295"/>
    </location>
</feature>
<evidence type="ECO:0000256" key="3">
    <source>
        <dbReference type="ARBA" id="ARBA00012438"/>
    </source>
</evidence>
<dbReference type="InterPro" id="IPR004358">
    <property type="entry name" value="Sig_transdc_His_kin-like_C"/>
</dbReference>
<keyword evidence="10" id="KW-1133">Transmembrane helix</keyword>
<keyword evidence="10" id="KW-0472">Membrane</keyword>
<dbReference type="Gene3D" id="1.10.287.130">
    <property type="match status" value="1"/>
</dbReference>
<dbReference type="InterPro" id="IPR003594">
    <property type="entry name" value="HATPase_dom"/>
</dbReference>
<keyword evidence="9" id="KW-0067">ATP-binding</keyword>
<dbReference type="Proteomes" id="UP000054262">
    <property type="component" value="Unassembled WGS sequence"/>
</dbReference>
<reference evidence="13 14" key="1">
    <citation type="submission" date="2006-11" db="EMBL/GenBank/DDBJ databases">
        <authorList>
            <person name="Giovannoni S."/>
            <person name="Vergin K."/>
            <person name="Ferriera S."/>
            <person name="Johnson J."/>
            <person name="Kravitz S."/>
            <person name="Beeson K."/>
            <person name="Sutton G."/>
            <person name="Rogers Y.-H."/>
            <person name="Friedman R."/>
            <person name="Frazier M."/>
            <person name="Venter J.C."/>
        </authorList>
    </citation>
    <scope>NUCLEOTIDE SEQUENCE [LARGE SCALE GENOMIC DNA]</scope>
    <source>
        <strain evidence="13 14">HTCC2181</strain>
    </source>
</reference>
<evidence type="ECO:0000256" key="6">
    <source>
        <dbReference type="ARBA" id="ARBA00022679"/>
    </source>
</evidence>
<dbReference type="GO" id="GO:0005524">
    <property type="term" value="F:ATP binding"/>
    <property type="evidence" value="ECO:0007669"/>
    <property type="project" value="UniProtKB-KW"/>
</dbReference>
<dbReference type="Pfam" id="PF02518">
    <property type="entry name" value="HATPase_c"/>
    <property type="match status" value="1"/>
</dbReference>
<dbReference type="Pfam" id="PF00672">
    <property type="entry name" value="HAMP"/>
    <property type="match status" value="1"/>
</dbReference>
<evidence type="ECO:0000256" key="5">
    <source>
        <dbReference type="ARBA" id="ARBA00022553"/>
    </source>
</evidence>
<dbReference type="Gene3D" id="3.30.565.10">
    <property type="entry name" value="Histidine kinase-like ATPase, C-terminal domain"/>
    <property type="match status" value="1"/>
</dbReference>